<gene>
    <name evidence="3" type="ORF">GCM10007913_04800</name>
</gene>
<organism evidence="3 4">
    <name type="scientific">Devosia yakushimensis</name>
    <dbReference type="NCBI Taxonomy" id="470028"/>
    <lineage>
        <taxon>Bacteria</taxon>
        <taxon>Pseudomonadati</taxon>
        <taxon>Pseudomonadota</taxon>
        <taxon>Alphaproteobacteria</taxon>
        <taxon>Hyphomicrobiales</taxon>
        <taxon>Devosiaceae</taxon>
        <taxon>Devosia</taxon>
    </lineage>
</organism>
<evidence type="ECO:0000313" key="4">
    <source>
        <dbReference type="Proteomes" id="UP001161406"/>
    </source>
</evidence>
<dbReference type="Proteomes" id="UP001161406">
    <property type="component" value="Unassembled WGS sequence"/>
</dbReference>
<dbReference type="Pfam" id="PF01408">
    <property type="entry name" value="GFO_IDH_MocA"/>
    <property type="match status" value="1"/>
</dbReference>
<dbReference type="InterPro" id="IPR052515">
    <property type="entry name" value="Gfo/Idh/MocA_Oxidoreductase"/>
</dbReference>
<reference evidence="3" key="1">
    <citation type="journal article" date="2014" name="Int. J. Syst. Evol. Microbiol.">
        <title>Complete genome of a new Firmicutes species belonging to the dominant human colonic microbiota ('Ruminococcus bicirculans') reveals two chromosomes and a selective capacity to utilize plant glucans.</title>
        <authorList>
            <consortium name="NISC Comparative Sequencing Program"/>
            <person name="Wegmann U."/>
            <person name="Louis P."/>
            <person name="Goesmann A."/>
            <person name="Henrissat B."/>
            <person name="Duncan S.H."/>
            <person name="Flint H.J."/>
        </authorList>
    </citation>
    <scope>NUCLEOTIDE SEQUENCE</scope>
    <source>
        <strain evidence="3">NBRC 103855</strain>
    </source>
</reference>
<name>A0ABQ5UA85_9HYPH</name>
<dbReference type="Gene3D" id="3.30.360.10">
    <property type="entry name" value="Dihydrodipicolinate Reductase, domain 2"/>
    <property type="match status" value="1"/>
</dbReference>
<keyword evidence="4" id="KW-1185">Reference proteome</keyword>
<evidence type="ECO:0000259" key="1">
    <source>
        <dbReference type="Pfam" id="PF01408"/>
    </source>
</evidence>
<evidence type="ECO:0000259" key="2">
    <source>
        <dbReference type="Pfam" id="PF22725"/>
    </source>
</evidence>
<dbReference type="Gene3D" id="3.40.50.720">
    <property type="entry name" value="NAD(P)-binding Rossmann-like Domain"/>
    <property type="match status" value="1"/>
</dbReference>
<dbReference type="EMBL" id="BSNG01000001">
    <property type="protein sequence ID" value="GLQ08548.1"/>
    <property type="molecule type" value="Genomic_DNA"/>
</dbReference>
<sequence>MVSGSRRAGHRNGTIGFDMATRKLKVGIVGCGAGRTHLVEGYAPNADLFEVVALCDLNTERLAAVGDEFGIAGRTTSFEALLAMPELDVIDICTPPGLHLEQSLAALAAGKHVVCEKPLVGSLAEIDVIMAAEARSVGRLMPVFQYRYGNGVAKAKAVIDAGLAGKAYAGTVETFWRRGPDYYAVPWRGKWKTELGGVLMAHAIHPHDMMTYLMGPVDRVFGRVDTRVNDIEVEDCLSASLRMQNGALVSLTATLGSADQLTRIRLAFENLTIESDHAPYQPGAADWQIIPKTPEIGTRIDAVLADWQFVPSRHTTQLKLFHQAITSGGPLPVTTKDARQALELVTAIYHSSETGTDIVLPLDAGHPKYKGWAPA</sequence>
<accession>A0ABQ5UA85</accession>
<dbReference type="InterPro" id="IPR036291">
    <property type="entry name" value="NAD(P)-bd_dom_sf"/>
</dbReference>
<feature type="domain" description="GFO/IDH/MocA-like oxidoreductase" evidence="2">
    <location>
        <begin position="153"/>
        <end position="270"/>
    </location>
</feature>
<dbReference type="SUPFAM" id="SSF51735">
    <property type="entry name" value="NAD(P)-binding Rossmann-fold domains"/>
    <property type="match status" value="1"/>
</dbReference>
<dbReference type="SUPFAM" id="SSF55347">
    <property type="entry name" value="Glyceraldehyde-3-phosphate dehydrogenase-like, C-terminal domain"/>
    <property type="match status" value="1"/>
</dbReference>
<protein>
    <submittedName>
        <fullName evidence="3">Oxidoreductase</fullName>
    </submittedName>
</protein>
<evidence type="ECO:0000313" key="3">
    <source>
        <dbReference type="EMBL" id="GLQ08548.1"/>
    </source>
</evidence>
<dbReference type="PANTHER" id="PTHR43249:SF1">
    <property type="entry name" value="D-GLUCOSIDE 3-DEHYDROGENASE"/>
    <property type="match status" value="1"/>
</dbReference>
<dbReference type="InterPro" id="IPR055170">
    <property type="entry name" value="GFO_IDH_MocA-like_dom"/>
</dbReference>
<dbReference type="Pfam" id="PF22725">
    <property type="entry name" value="GFO_IDH_MocA_C3"/>
    <property type="match status" value="1"/>
</dbReference>
<feature type="domain" description="Gfo/Idh/MocA-like oxidoreductase N-terminal" evidence="1">
    <location>
        <begin position="24"/>
        <end position="139"/>
    </location>
</feature>
<dbReference type="PANTHER" id="PTHR43249">
    <property type="entry name" value="UDP-N-ACETYL-2-AMINO-2-DEOXY-D-GLUCURONATE OXIDASE"/>
    <property type="match status" value="1"/>
</dbReference>
<reference evidence="3" key="2">
    <citation type="submission" date="2023-01" db="EMBL/GenBank/DDBJ databases">
        <title>Draft genome sequence of Devosia yakushimensis strain NBRC 103855.</title>
        <authorList>
            <person name="Sun Q."/>
            <person name="Mori K."/>
        </authorList>
    </citation>
    <scope>NUCLEOTIDE SEQUENCE</scope>
    <source>
        <strain evidence="3">NBRC 103855</strain>
    </source>
</reference>
<dbReference type="InterPro" id="IPR000683">
    <property type="entry name" value="Gfo/Idh/MocA-like_OxRdtase_N"/>
</dbReference>
<proteinExistence type="predicted"/>
<comment type="caution">
    <text evidence="3">The sequence shown here is derived from an EMBL/GenBank/DDBJ whole genome shotgun (WGS) entry which is preliminary data.</text>
</comment>